<keyword evidence="4" id="KW-1185">Reference proteome</keyword>
<comment type="caution">
    <text evidence="3">The sequence shown here is derived from an EMBL/GenBank/DDBJ whole genome shotgun (WGS) entry which is preliminary data.</text>
</comment>
<dbReference type="Gene3D" id="3.30.420.610">
    <property type="entry name" value="LOTUS domain-like"/>
    <property type="match status" value="1"/>
</dbReference>
<dbReference type="EMBL" id="MDYN01000004">
    <property type="protein sequence ID" value="OQD88341.1"/>
    <property type="molecule type" value="Genomic_DNA"/>
</dbReference>
<dbReference type="CDD" id="cd10146">
    <property type="entry name" value="LabA_like_C"/>
    <property type="match status" value="1"/>
</dbReference>
<dbReference type="PANTHER" id="PTHR35811">
    <property type="entry name" value="SLR1870 PROTEIN"/>
    <property type="match status" value="1"/>
</dbReference>
<gene>
    <name evidence="3" type="ORF">PENANT_c004G05434</name>
</gene>
<dbReference type="GO" id="GO:0004540">
    <property type="term" value="F:RNA nuclease activity"/>
    <property type="evidence" value="ECO:0007669"/>
    <property type="project" value="InterPro"/>
</dbReference>
<evidence type="ECO:0000313" key="3">
    <source>
        <dbReference type="EMBL" id="OQD88341.1"/>
    </source>
</evidence>
<dbReference type="PANTHER" id="PTHR35811:SF1">
    <property type="entry name" value="HTH OST-TYPE DOMAIN-CONTAINING PROTEIN"/>
    <property type="match status" value="1"/>
</dbReference>
<evidence type="ECO:0000313" key="4">
    <source>
        <dbReference type="Proteomes" id="UP000191672"/>
    </source>
</evidence>
<organism evidence="3 4">
    <name type="scientific">Penicillium antarcticum</name>
    <dbReference type="NCBI Taxonomy" id="416450"/>
    <lineage>
        <taxon>Eukaryota</taxon>
        <taxon>Fungi</taxon>
        <taxon>Dikarya</taxon>
        <taxon>Ascomycota</taxon>
        <taxon>Pezizomycotina</taxon>
        <taxon>Eurotiomycetes</taxon>
        <taxon>Eurotiomycetidae</taxon>
        <taxon>Eurotiales</taxon>
        <taxon>Aspergillaceae</taxon>
        <taxon>Penicillium</taxon>
    </lineage>
</organism>
<accession>A0A1V6QGJ5</accession>
<reference evidence="4" key="1">
    <citation type="journal article" date="2017" name="Nat. Microbiol.">
        <title>Global analysis of biosynthetic gene clusters reveals vast potential of secondary metabolite production in Penicillium species.</title>
        <authorList>
            <person name="Nielsen J.C."/>
            <person name="Grijseels S."/>
            <person name="Prigent S."/>
            <person name="Ji B."/>
            <person name="Dainat J."/>
            <person name="Nielsen K.F."/>
            <person name="Frisvad J.C."/>
            <person name="Workman M."/>
            <person name="Nielsen J."/>
        </authorList>
    </citation>
    <scope>NUCLEOTIDE SEQUENCE [LARGE SCALE GENOMIC DNA]</scope>
    <source>
        <strain evidence="4">IBT 31811</strain>
    </source>
</reference>
<dbReference type="Pfam" id="PF12872">
    <property type="entry name" value="OST-HTH"/>
    <property type="match status" value="1"/>
</dbReference>
<feature type="domain" description="HTH OST-type" evidence="2">
    <location>
        <begin position="172"/>
        <end position="251"/>
    </location>
</feature>
<evidence type="ECO:0000259" key="2">
    <source>
        <dbReference type="PROSITE" id="PS51644"/>
    </source>
</evidence>
<feature type="compositionally biased region" description="Basic and acidic residues" evidence="1">
    <location>
        <begin position="246"/>
        <end position="257"/>
    </location>
</feature>
<dbReference type="InterPro" id="IPR041966">
    <property type="entry name" value="LOTUS-like"/>
</dbReference>
<dbReference type="PROSITE" id="PS51644">
    <property type="entry name" value="HTH_OST"/>
    <property type="match status" value="1"/>
</dbReference>
<dbReference type="InterPro" id="IPR021139">
    <property type="entry name" value="NYN"/>
</dbReference>
<dbReference type="CDD" id="cd11297">
    <property type="entry name" value="PIN_LabA-like_N_1"/>
    <property type="match status" value="1"/>
</dbReference>
<dbReference type="InterPro" id="IPR025605">
    <property type="entry name" value="OST-HTH/LOTUS_dom"/>
</dbReference>
<dbReference type="Gene3D" id="3.40.50.1010">
    <property type="entry name" value="5'-nuclease"/>
    <property type="match status" value="1"/>
</dbReference>
<sequence>MACDTSPKLAVLVDAENAQYSIIRLLFTEIAKYGTAHVKRAYGDWTDQSLKGWSNELLNQSIQPIQQFAYTHGKNSSDSAMIIDAMDLLYSSRFDGFCLVSSDSDFTPLATRVRESGLMVFGFGERKTPKAFVAACDKFVYTEDLVHPSGLVSHSDRAEVPPGHTPVHQANEDDHLAIRQQNMAEIPLDNSGWARLSDVSEHLTTQHPEFSISTHGYSKLSKLLSDLPGFDIERRPSQAEAPPELYVRKREASPGSA</sequence>
<dbReference type="Pfam" id="PF01936">
    <property type="entry name" value="NYN"/>
    <property type="match status" value="1"/>
</dbReference>
<dbReference type="Proteomes" id="UP000191672">
    <property type="component" value="Unassembled WGS sequence"/>
</dbReference>
<feature type="region of interest" description="Disordered" evidence="1">
    <location>
        <begin position="233"/>
        <end position="257"/>
    </location>
</feature>
<proteinExistence type="predicted"/>
<dbReference type="AlphaFoldDB" id="A0A1V6QGJ5"/>
<name>A0A1V6QGJ5_9EURO</name>
<protein>
    <recommendedName>
        <fullName evidence="2">HTH OST-type domain-containing protein</fullName>
    </recommendedName>
</protein>
<evidence type="ECO:0000256" key="1">
    <source>
        <dbReference type="SAM" id="MobiDB-lite"/>
    </source>
</evidence>